<dbReference type="InterPro" id="IPR021229">
    <property type="entry name" value="DUF2800"/>
</dbReference>
<dbReference type="EMBL" id="JADZGI010000001">
    <property type="protein sequence ID" value="MBH0113213.1"/>
    <property type="molecule type" value="Genomic_DNA"/>
</dbReference>
<protein>
    <submittedName>
        <fullName evidence="1">DUF2800 domain-containing protein</fullName>
    </submittedName>
</protein>
<name>A0A931MKV3_9SPHN</name>
<dbReference type="Proteomes" id="UP000617634">
    <property type="component" value="Unassembled WGS sequence"/>
</dbReference>
<dbReference type="RefSeq" id="WP_197163260.1">
    <property type="nucleotide sequence ID" value="NZ_JADZGI010000001.1"/>
</dbReference>
<gene>
    <name evidence="1" type="ORF">I5E68_09670</name>
</gene>
<accession>A0A931MKV3</accession>
<dbReference type="Pfam" id="PF10926">
    <property type="entry name" value="DUF2800"/>
    <property type="match status" value="1"/>
</dbReference>
<dbReference type="AlphaFoldDB" id="A0A931MKV3"/>
<organism evidence="1 2">
    <name type="scientific">Novosphingobium aureum</name>
    <dbReference type="NCBI Taxonomy" id="2792964"/>
    <lineage>
        <taxon>Bacteria</taxon>
        <taxon>Pseudomonadati</taxon>
        <taxon>Pseudomonadota</taxon>
        <taxon>Alphaproteobacteria</taxon>
        <taxon>Sphingomonadales</taxon>
        <taxon>Sphingomonadaceae</taxon>
        <taxon>Novosphingobium</taxon>
    </lineage>
</organism>
<evidence type="ECO:0000313" key="1">
    <source>
        <dbReference type="EMBL" id="MBH0113213.1"/>
    </source>
</evidence>
<comment type="caution">
    <text evidence="1">The sequence shown here is derived from an EMBL/GenBank/DDBJ whole genome shotgun (WGS) entry which is preliminary data.</text>
</comment>
<keyword evidence="2" id="KW-1185">Reference proteome</keyword>
<proteinExistence type="predicted"/>
<sequence>MSNPDRIGDELAHSPYGPSRADGYTGCLDYVAANDGLPDDTSEQAAEGTFAHVISDNCFSLDMDALDFVGHRMTVEGFTFEWSEEDAFLLQPGIDFIRSFGGTFYGEQRVDIARWTCAGQFGTLDRVVIAQIDGEWWVILIDLKWGRGVPVIPARNKQLVLYALGVWEMIRDQFPDKPPRFMLGIDQPRCPGGGGLWRTDLHELEVLGNYIKSCVEVSETFDNLPRTASEAACIWCRRKKARGGCATFDNWRLNLLQVSDAQVDSGSEPDLLATSLSPEQRAYLLRHRKGIEYWFKQLDEAALEDTLDGLPAGGLKVVEDSRKGSRDKWIDEKAAAEVVEPILGENAFTRKLKTVKQLCKHLSPDDREKLDGLFKPGESGFSLVPEEDARPAVVRVDADDFDDL</sequence>
<evidence type="ECO:0000313" key="2">
    <source>
        <dbReference type="Proteomes" id="UP000617634"/>
    </source>
</evidence>
<reference evidence="1" key="1">
    <citation type="submission" date="2020-11" db="EMBL/GenBank/DDBJ databases">
        <title>Novosphingobium aureum sp. nov., a marine bacterium isolated from sediment of a salt flat.</title>
        <authorList>
            <person name="Yoo Y."/>
            <person name="Kim J.-J."/>
        </authorList>
    </citation>
    <scope>NUCLEOTIDE SEQUENCE</scope>
    <source>
        <strain evidence="1">YJ-S2-02</strain>
    </source>
</reference>